<name>A0A8H6VQ76_MYCCL</name>
<dbReference type="SUPFAM" id="SSF143990">
    <property type="entry name" value="YbiA-like"/>
    <property type="match status" value="1"/>
</dbReference>
<evidence type="ECO:0000313" key="3">
    <source>
        <dbReference type="Proteomes" id="UP000613580"/>
    </source>
</evidence>
<evidence type="ECO:0000259" key="1">
    <source>
        <dbReference type="Pfam" id="PF08719"/>
    </source>
</evidence>
<dbReference type="InterPro" id="IPR037238">
    <property type="entry name" value="YbiA-like_sf"/>
</dbReference>
<evidence type="ECO:0000313" key="2">
    <source>
        <dbReference type="EMBL" id="KAF7289679.1"/>
    </source>
</evidence>
<dbReference type="CDD" id="cd15457">
    <property type="entry name" value="NADAR"/>
    <property type="match status" value="1"/>
</dbReference>
<dbReference type="Gene3D" id="1.10.357.40">
    <property type="entry name" value="YbiA-like"/>
    <property type="match status" value="1"/>
</dbReference>
<keyword evidence="3" id="KW-1185">Reference proteome</keyword>
<sequence length="208" mass="23678">MYTPNPQPCSNCINCSCGFARMSVMPVYAQPSASYATTQSTAAGLFTPPKPKTIFFFNRGEPYYEFTNFSLHSVTWEKHTYPTAEHVFQSHKFMGYQASHIRREIRKASSARDALGVARKYVSSVRGDWFDVNVQVMEQVIYLKFTQHEDLRRLLLSTGDAVLVEDSPYDAFWGRGSDGKGRNELGKALMRLRDSLRRGYGNVNGQQY</sequence>
<gene>
    <name evidence="2" type="ORF">HMN09_01330600</name>
</gene>
<accession>A0A8H6VQ76</accession>
<dbReference type="NCBIfam" id="TIGR02464">
    <property type="entry name" value="ribofla_fusion"/>
    <property type="match status" value="1"/>
</dbReference>
<organism evidence="2 3">
    <name type="scientific">Mycena chlorophos</name>
    <name type="common">Agaric fungus</name>
    <name type="synonym">Agaricus chlorophos</name>
    <dbReference type="NCBI Taxonomy" id="658473"/>
    <lineage>
        <taxon>Eukaryota</taxon>
        <taxon>Fungi</taxon>
        <taxon>Dikarya</taxon>
        <taxon>Basidiomycota</taxon>
        <taxon>Agaricomycotina</taxon>
        <taxon>Agaricomycetes</taxon>
        <taxon>Agaricomycetidae</taxon>
        <taxon>Agaricales</taxon>
        <taxon>Marasmiineae</taxon>
        <taxon>Mycenaceae</taxon>
        <taxon>Mycena</taxon>
    </lineage>
</organism>
<dbReference type="AlphaFoldDB" id="A0A8H6VQ76"/>
<proteinExistence type="predicted"/>
<reference evidence="2" key="1">
    <citation type="submission" date="2020-05" db="EMBL/GenBank/DDBJ databases">
        <title>Mycena genomes resolve the evolution of fungal bioluminescence.</title>
        <authorList>
            <person name="Tsai I.J."/>
        </authorList>
    </citation>
    <scope>NUCLEOTIDE SEQUENCE</scope>
    <source>
        <strain evidence="2">110903Hualien_Pintung</strain>
    </source>
</reference>
<comment type="caution">
    <text evidence="2">The sequence shown here is derived from an EMBL/GenBank/DDBJ whole genome shotgun (WGS) entry which is preliminary data.</text>
</comment>
<dbReference type="InterPro" id="IPR012816">
    <property type="entry name" value="NADAR"/>
</dbReference>
<dbReference type="OrthoDB" id="206452at2759"/>
<dbReference type="Proteomes" id="UP000613580">
    <property type="component" value="Unassembled WGS sequence"/>
</dbReference>
<dbReference type="EMBL" id="JACAZE010000028">
    <property type="protein sequence ID" value="KAF7289679.1"/>
    <property type="molecule type" value="Genomic_DNA"/>
</dbReference>
<dbReference type="Pfam" id="PF08719">
    <property type="entry name" value="NADAR"/>
    <property type="match status" value="1"/>
</dbReference>
<feature type="domain" description="NADAR" evidence="1">
    <location>
        <begin position="55"/>
        <end position="197"/>
    </location>
</feature>
<protein>
    <submittedName>
        <fullName evidence="2">DUF1768-domain-containing protein</fullName>
    </submittedName>
</protein>